<feature type="chain" id="PRO_5008381778" description="FecR protein domain-containing protein" evidence="1">
    <location>
        <begin position="27"/>
        <end position="421"/>
    </location>
</feature>
<name>A0A1A8XTF7_9PROT</name>
<reference evidence="3 4" key="1">
    <citation type="submission" date="2016-06" db="EMBL/GenBank/DDBJ databases">
        <authorList>
            <person name="Kjaerup R.B."/>
            <person name="Dalgaard T.S."/>
            <person name="Juul-Madsen H.R."/>
        </authorList>
    </citation>
    <scope>NUCLEOTIDE SEQUENCE [LARGE SCALE GENOMIC DNA]</scope>
    <source>
        <strain evidence="3">3</strain>
    </source>
</reference>
<dbReference type="STRING" id="1860102.ACCAA_560051"/>
<dbReference type="EMBL" id="FLQX01000134">
    <property type="protein sequence ID" value="SBT08364.1"/>
    <property type="molecule type" value="Genomic_DNA"/>
</dbReference>
<dbReference type="Pfam" id="PF04773">
    <property type="entry name" value="FecR"/>
    <property type="match status" value="1"/>
</dbReference>
<evidence type="ECO:0000313" key="3">
    <source>
        <dbReference type="EMBL" id="SBT08364.1"/>
    </source>
</evidence>
<keyword evidence="1" id="KW-0732">Signal</keyword>
<sequence>MNRLLCRSLRWVVVMWALLISAVCAAASVGEVTLSIGTSQIEREGKGQPVVKGCDIAAGDVIRTTANGHVHIRFVDGARVSVRPDSVLHVVEYRYDPADPAESLIKFHLEAGTVRGISGLAAQVARDKFRLNTPLVAIGVKGTDFVTQATANSAIVLVNQGAIVLAPLDSACRAEGFGPCGTSRSRELASSMNGMNGMALVYRQAASEPVFQPVNSLKGTDKVTPILQQERVGSATTATAVADSRNPGAVMDVLAPRSTLVWGRWATNAVPGDDLTTSFMEALSGNKVTVGDGYYFLFRNENAPNFLSTASGVTNFRLQSGAASYRDPSNTLVAASINGGSLSIDFGRRTFTTQLAVTAPSIGTQGVAASGTIDPSTGIFLSTTTGARVAGAVSLDTSQAGYFFSKPVGNGVLTGATLWGR</sequence>
<accession>A0A1A8XTF7</accession>
<keyword evidence="4" id="KW-1185">Reference proteome</keyword>
<feature type="domain" description="FecR protein" evidence="2">
    <location>
        <begin position="60"/>
        <end position="163"/>
    </location>
</feature>
<evidence type="ECO:0000256" key="1">
    <source>
        <dbReference type="SAM" id="SignalP"/>
    </source>
</evidence>
<organism evidence="3 4">
    <name type="scientific">Candidatus Accumulibacter aalborgensis</name>
    <dbReference type="NCBI Taxonomy" id="1860102"/>
    <lineage>
        <taxon>Bacteria</taxon>
        <taxon>Pseudomonadati</taxon>
        <taxon>Pseudomonadota</taxon>
        <taxon>Betaproteobacteria</taxon>
        <taxon>Candidatus Accumulibacter</taxon>
    </lineage>
</organism>
<feature type="signal peptide" evidence="1">
    <location>
        <begin position="1"/>
        <end position="26"/>
    </location>
</feature>
<evidence type="ECO:0000313" key="4">
    <source>
        <dbReference type="Proteomes" id="UP000199169"/>
    </source>
</evidence>
<dbReference type="Proteomes" id="UP000199169">
    <property type="component" value="Unassembled WGS sequence"/>
</dbReference>
<protein>
    <recommendedName>
        <fullName evidence="2">FecR protein domain-containing protein</fullName>
    </recommendedName>
</protein>
<evidence type="ECO:0000259" key="2">
    <source>
        <dbReference type="Pfam" id="PF04773"/>
    </source>
</evidence>
<dbReference type="PANTHER" id="PTHR38731">
    <property type="entry name" value="LIPL45-RELATED LIPOPROTEIN-RELATED"/>
    <property type="match status" value="1"/>
</dbReference>
<proteinExistence type="predicted"/>
<gene>
    <name evidence="3" type="ORF">ACCAA_560051</name>
</gene>
<dbReference type="InterPro" id="IPR006860">
    <property type="entry name" value="FecR"/>
</dbReference>
<dbReference type="AlphaFoldDB" id="A0A1A8XTF7"/>
<dbReference type="RefSeq" id="WP_186408216.1">
    <property type="nucleotide sequence ID" value="NZ_FLQX01000134.1"/>
</dbReference>